<evidence type="ECO:0000313" key="11">
    <source>
        <dbReference type="Proteomes" id="UP000463857"/>
    </source>
</evidence>
<keyword evidence="4" id="KW-1003">Cell membrane</keyword>
<evidence type="ECO:0000256" key="1">
    <source>
        <dbReference type="ARBA" id="ARBA00004651"/>
    </source>
</evidence>
<organism evidence="10 11">
    <name type="scientific">Epidermidibacterium keratini</name>
    <dbReference type="NCBI Taxonomy" id="1891644"/>
    <lineage>
        <taxon>Bacteria</taxon>
        <taxon>Bacillati</taxon>
        <taxon>Actinomycetota</taxon>
        <taxon>Actinomycetes</taxon>
        <taxon>Sporichthyales</taxon>
        <taxon>Sporichthyaceae</taxon>
        <taxon>Epidermidibacterium</taxon>
    </lineage>
</organism>
<dbReference type="InParanoid" id="A0A7L4YS57"/>
<evidence type="ECO:0000313" key="10">
    <source>
        <dbReference type="EMBL" id="QHC01888.1"/>
    </source>
</evidence>
<feature type="transmembrane region" description="Helical" evidence="9">
    <location>
        <begin position="172"/>
        <end position="192"/>
    </location>
</feature>
<keyword evidence="5 9" id="KW-0812">Transmembrane</keyword>
<dbReference type="RefSeq" id="WP_159547012.1">
    <property type="nucleotide sequence ID" value="NZ_CP047156.1"/>
</dbReference>
<evidence type="ECO:0000256" key="2">
    <source>
        <dbReference type="ARBA" id="ARBA00006669"/>
    </source>
</evidence>
<evidence type="ECO:0000256" key="8">
    <source>
        <dbReference type="SAM" id="MobiDB-lite"/>
    </source>
</evidence>
<accession>A0A7L4YS57</accession>
<comment type="similarity">
    <text evidence="2">Belongs to the nicotinamide ribonucleoside (NR) uptake permease (TC 4.B.1) family.</text>
</comment>
<dbReference type="InterPro" id="IPR006419">
    <property type="entry name" value="NMN_transpt_PnuC"/>
</dbReference>
<keyword evidence="3" id="KW-0813">Transport</keyword>
<evidence type="ECO:0000256" key="5">
    <source>
        <dbReference type="ARBA" id="ARBA00022692"/>
    </source>
</evidence>
<evidence type="ECO:0000256" key="7">
    <source>
        <dbReference type="ARBA" id="ARBA00023136"/>
    </source>
</evidence>
<evidence type="ECO:0000256" key="9">
    <source>
        <dbReference type="SAM" id="Phobius"/>
    </source>
</evidence>
<sequence>MGVLQWLLESTVSIGGSTVLVRELLGNLFGLLSALGGMCRRVWAWPVGIVGNVLLFTVFLGSVFNTSSAEHQTAMLGQAGRQVMFVAVAIWGWWRWAETRKRSASADRAVLPVWAGWRARIGLVLGMVIGTVALTPIFRALGSYEPVWADAWIFTGSLLATYGMARGWVEFWLIWVAVDLVGVPLLISAGYYATAGMYVFYGIFTLIGFFVWLRARSREQIVTVETAYPDVAARSEAGVPDDATGLNYPGAHASDRDAVRGPSRPGDEERDDQS</sequence>
<dbReference type="PANTHER" id="PTHR36122">
    <property type="entry name" value="NICOTINAMIDE RIBOSIDE TRANSPORTER PNUC"/>
    <property type="match status" value="1"/>
</dbReference>
<dbReference type="OrthoDB" id="9791248at2"/>
<feature type="transmembrane region" description="Helical" evidence="9">
    <location>
        <begin position="117"/>
        <end position="141"/>
    </location>
</feature>
<keyword evidence="11" id="KW-1185">Reference proteome</keyword>
<dbReference type="AlphaFoldDB" id="A0A7L4YS57"/>
<feature type="transmembrane region" description="Helical" evidence="9">
    <location>
        <begin position="12"/>
        <end position="35"/>
    </location>
</feature>
<evidence type="ECO:0000256" key="6">
    <source>
        <dbReference type="ARBA" id="ARBA00022989"/>
    </source>
</evidence>
<protein>
    <submittedName>
        <fullName evidence="10">Nicotinamide riboside transporter PnuC</fullName>
    </submittedName>
</protein>
<feature type="transmembrane region" description="Helical" evidence="9">
    <location>
        <begin position="79"/>
        <end position="96"/>
    </location>
</feature>
<dbReference type="Pfam" id="PF04973">
    <property type="entry name" value="NMN_transporter"/>
    <property type="match status" value="1"/>
</dbReference>
<dbReference type="Proteomes" id="UP000463857">
    <property type="component" value="Chromosome"/>
</dbReference>
<evidence type="ECO:0000256" key="3">
    <source>
        <dbReference type="ARBA" id="ARBA00022448"/>
    </source>
</evidence>
<feature type="transmembrane region" description="Helical" evidence="9">
    <location>
        <begin position="42"/>
        <end position="64"/>
    </location>
</feature>
<gene>
    <name evidence="10" type="ORF">EK0264_17460</name>
</gene>
<dbReference type="GO" id="GO:0034257">
    <property type="term" value="F:nicotinamide riboside transmembrane transporter activity"/>
    <property type="evidence" value="ECO:0007669"/>
    <property type="project" value="InterPro"/>
</dbReference>
<feature type="region of interest" description="Disordered" evidence="8">
    <location>
        <begin position="237"/>
        <end position="274"/>
    </location>
</feature>
<evidence type="ECO:0000256" key="4">
    <source>
        <dbReference type="ARBA" id="ARBA00022475"/>
    </source>
</evidence>
<dbReference type="KEGG" id="eke:EK0264_17460"/>
<dbReference type="GO" id="GO:0005886">
    <property type="term" value="C:plasma membrane"/>
    <property type="evidence" value="ECO:0007669"/>
    <property type="project" value="UniProtKB-SubCell"/>
</dbReference>
<keyword evidence="7 9" id="KW-0472">Membrane</keyword>
<dbReference type="EMBL" id="CP047156">
    <property type="protein sequence ID" value="QHC01888.1"/>
    <property type="molecule type" value="Genomic_DNA"/>
</dbReference>
<proteinExistence type="inferred from homology"/>
<feature type="transmembrane region" description="Helical" evidence="9">
    <location>
        <begin position="147"/>
        <end position="165"/>
    </location>
</feature>
<dbReference type="PANTHER" id="PTHR36122:SF2">
    <property type="entry name" value="NICOTINAMIDE RIBOSIDE TRANSPORTER PNUC"/>
    <property type="match status" value="1"/>
</dbReference>
<name>A0A7L4YS57_9ACTN</name>
<comment type="subcellular location">
    <subcellularLocation>
        <location evidence="1">Cell membrane</location>
        <topology evidence="1">Multi-pass membrane protein</topology>
    </subcellularLocation>
</comment>
<feature type="transmembrane region" description="Helical" evidence="9">
    <location>
        <begin position="198"/>
        <end position="215"/>
    </location>
</feature>
<keyword evidence="6 9" id="KW-1133">Transmembrane helix</keyword>
<dbReference type="NCBIfam" id="TIGR01528">
    <property type="entry name" value="NMN_trans_PnuC"/>
    <property type="match status" value="1"/>
</dbReference>
<reference evidence="10 11" key="1">
    <citation type="journal article" date="2018" name="Int. J. Syst. Evol. Microbiol.">
        <title>Epidermidibacterium keratini gen. nov., sp. nov., a member of the family Sporichthyaceae, isolated from keratin epidermis.</title>
        <authorList>
            <person name="Lee D.G."/>
            <person name="Trujillo M.E."/>
            <person name="Kang S."/>
            <person name="Nam J.J."/>
            <person name="Kim Y.J."/>
        </authorList>
    </citation>
    <scope>NUCLEOTIDE SEQUENCE [LARGE SCALE GENOMIC DNA]</scope>
    <source>
        <strain evidence="10 11">EPI-7</strain>
    </source>
</reference>